<feature type="region of interest" description="Disordered" evidence="1">
    <location>
        <begin position="158"/>
        <end position="200"/>
    </location>
</feature>
<proteinExistence type="predicted"/>
<feature type="compositionally biased region" description="Low complexity" evidence="1">
    <location>
        <begin position="159"/>
        <end position="200"/>
    </location>
</feature>
<name>A0A1I8GDV7_9PLAT</name>
<organism evidence="2 3">
    <name type="scientific">Macrostomum lignano</name>
    <dbReference type="NCBI Taxonomy" id="282301"/>
    <lineage>
        <taxon>Eukaryota</taxon>
        <taxon>Metazoa</taxon>
        <taxon>Spiralia</taxon>
        <taxon>Lophotrochozoa</taxon>
        <taxon>Platyhelminthes</taxon>
        <taxon>Rhabditophora</taxon>
        <taxon>Macrostomorpha</taxon>
        <taxon>Macrostomida</taxon>
        <taxon>Macrostomidae</taxon>
        <taxon>Macrostomum</taxon>
    </lineage>
</organism>
<accession>A0A1I8GDV7</accession>
<protein>
    <submittedName>
        <fullName evidence="3">Mucin</fullName>
    </submittedName>
</protein>
<evidence type="ECO:0000313" key="2">
    <source>
        <dbReference type="Proteomes" id="UP000095280"/>
    </source>
</evidence>
<dbReference type="Proteomes" id="UP000095280">
    <property type="component" value="Unplaced"/>
</dbReference>
<evidence type="ECO:0000256" key="1">
    <source>
        <dbReference type="SAM" id="MobiDB-lite"/>
    </source>
</evidence>
<keyword evidence="2" id="KW-1185">Reference proteome</keyword>
<dbReference type="AlphaFoldDB" id="A0A1I8GDV7"/>
<dbReference type="WBParaSite" id="maker-uti_cns_0001501-snap-gene-0.45-mRNA-1">
    <property type="protein sequence ID" value="maker-uti_cns_0001501-snap-gene-0.45-mRNA-1"/>
    <property type="gene ID" value="maker-uti_cns_0001501-snap-gene-0.45"/>
</dbReference>
<sequence>VNGQSCDSNPCLNFTICNGYIETECTNANNRQYRGYCYFNRFCTSYAEVGGDLTITIEGASPAVIHRYYSEIKRSVMDAYNSYCRTGDNYKRCCPGAIRWPNQQSEANSKFAMEAPETEVNIPASKGAERSTIIIIRLVPRQSSTLCNSVEYPATSTVAGQTSLSSSQSSGASMTSASPTPSGASMTSASPTPSGASMTSASPTTLWSFDDFCKPDYLWSFDDFCKPDNLWSFDDFCKPDTSGASMTSASPTPLELR</sequence>
<evidence type="ECO:0000313" key="3">
    <source>
        <dbReference type="WBParaSite" id="maker-uti_cns_0001501-snap-gene-0.45-mRNA-1"/>
    </source>
</evidence>
<reference evidence="3" key="1">
    <citation type="submission" date="2016-11" db="UniProtKB">
        <authorList>
            <consortium name="WormBaseParasite"/>
        </authorList>
    </citation>
    <scope>IDENTIFICATION</scope>
</reference>